<dbReference type="SUPFAM" id="SSF52833">
    <property type="entry name" value="Thioredoxin-like"/>
    <property type="match status" value="1"/>
</dbReference>
<evidence type="ECO:0000313" key="3">
    <source>
        <dbReference type="Proteomes" id="UP000620156"/>
    </source>
</evidence>
<gene>
    <name evidence="2" type="ORF">GCM10010145_14970</name>
</gene>
<evidence type="ECO:0000313" key="2">
    <source>
        <dbReference type="EMBL" id="GGQ47067.1"/>
    </source>
</evidence>
<dbReference type="InterPro" id="IPR036249">
    <property type="entry name" value="Thioredoxin-like_sf"/>
</dbReference>
<dbReference type="AlphaFoldDB" id="A0A918BB62"/>
<dbReference type="GO" id="GO:0016491">
    <property type="term" value="F:oxidoreductase activity"/>
    <property type="evidence" value="ECO:0007669"/>
    <property type="project" value="InterPro"/>
</dbReference>
<feature type="domain" description="DSBA-like thioredoxin" evidence="1">
    <location>
        <begin position="9"/>
        <end position="186"/>
    </location>
</feature>
<dbReference type="Proteomes" id="UP000620156">
    <property type="component" value="Unassembled WGS sequence"/>
</dbReference>
<organism evidence="2 3">
    <name type="scientific">Streptomyces ruber</name>
    <dbReference type="NCBI Taxonomy" id="83378"/>
    <lineage>
        <taxon>Bacteria</taxon>
        <taxon>Bacillati</taxon>
        <taxon>Actinomycetota</taxon>
        <taxon>Actinomycetes</taxon>
        <taxon>Kitasatosporales</taxon>
        <taxon>Streptomycetaceae</taxon>
        <taxon>Streptomyces</taxon>
    </lineage>
</organism>
<protein>
    <submittedName>
        <fullName evidence="2">Dithiol-disulfide isomerase</fullName>
    </submittedName>
</protein>
<sequence length="225" mass="24776">MTIEVAPGTLVVYTDVACAWSTVGLARLYAARERARAQDQLRVEHRLFLLEDVNRFPIPKRYLDAEIPVVGPLAPELGFKPWQQDPSAWPVTVAPANEAVHAAKAQSYAAAEQLDMALRLAFFRDSRCISLHHEILDIASGCDRVDTDALAEALDTGSARGAMMRDYREHRDEVQGSPHFFLPDGSNVHNPGIGLRWEGDPGAGHPVVEDDDPGAYDALVRRALE</sequence>
<proteinExistence type="predicted"/>
<evidence type="ECO:0000259" key="1">
    <source>
        <dbReference type="Pfam" id="PF01323"/>
    </source>
</evidence>
<dbReference type="RefSeq" id="WP_189215860.1">
    <property type="nucleotide sequence ID" value="NZ_BMQK01000002.1"/>
</dbReference>
<dbReference type="Gene3D" id="3.40.30.10">
    <property type="entry name" value="Glutaredoxin"/>
    <property type="match status" value="1"/>
</dbReference>
<keyword evidence="3" id="KW-1185">Reference proteome</keyword>
<dbReference type="Pfam" id="PF01323">
    <property type="entry name" value="DSBA"/>
    <property type="match status" value="1"/>
</dbReference>
<reference evidence="2" key="1">
    <citation type="journal article" date="2014" name="Int. J. Syst. Evol. Microbiol.">
        <title>Complete genome sequence of Corynebacterium casei LMG S-19264T (=DSM 44701T), isolated from a smear-ripened cheese.</title>
        <authorList>
            <consortium name="US DOE Joint Genome Institute (JGI-PGF)"/>
            <person name="Walter F."/>
            <person name="Albersmeier A."/>
            <person name="Kalinowski J."/>
            <person name="Ruckert C."/>
        </authorList>
    </citation>
    <scope>NUCLEOTIDE SEQUENCE</scope>
    <source>
        <strain evidence="2">JCM 3131</strain>
    </source>
</reference>
<dbReference type="InterPro" id="IPR001853">
    <property type="entry name" value="DSBA-like_thioredoxin_dom"/>
</dbReference>
<keyword evidence="2" id="KW-0413">Isomerase</keyword>
<dbReference type="EMBL" id="BMQK01000002">
    <property type="protein sequence ID" value="GGQ47067.1"/>
    <property type="molecule type" value="Genomic_DNA"/>
</dbReference>
<name>A0A918BB62_9ACTN</name>
<dbReference type="GO" id="GO:0016853">
    <property type="term" value="F:isomerase activity"/>
    <property type="evidence" value="ECO:0007669"/>
    <property type="project" value="UniProtKB-KW"/>
</dbReference>
<comment type="caution">
    <text evidence="2">The sequence shown here is derived from an EMBL/GenBank/DDBJ whole genome shotgun (WGS) entry which is preliminary data.</text>
</comment>
<reference evidence="2" key="2">
    <citation type="submission" date="2020-09" db="EMBL/GenBank/DDBJ databases">
        <authorList>
            <person name="Sun Q."/>
            <person name="Ohkuma M."/>
        </authorList>
    </citation>
    <scope>NUCLEOTIDE SEQUENCE</scope>
    <source>
        <strain evidence="2">JCM 3131</strain>
    </source>
</reference>
<accession>A0A918BB62</accession>